<evidence type="ECO:0000256" key="1">
    <source>
        <dbReference type="SAM" id="MobiDB-lite"/>
    </source>
</evidence>
<feature type="region of interest" description="Disordered" evidence="1">
    <location>
        <begin position="173"/>
        <end position="195"/>
    </location>
</feature>
<evidence type="ECO:0000313" key="3">
    <source>
        <dbReference type="Proteomes" id="UP000176998"/>
    </source>
</evidence>
<gene>
    <name evidence="2" type="ORF">CORC01_00076</name>
</gene>
<dbReference type="AlphaFoldDB" id="A0A1G4BTC0"/>
<feature type="region of interest" description="Disordered" evidence="1">
    <location>
        <begin position="53"/>
        <end position="77"/>
    </location>
</feature>
<feature type="compositionally biased region" description="Polar residues" evidence="1">
    <location>
        <begin position="66"/>
        <end position="77"/>
    </location>
</feature>
<dbReference type="Proteomes" id="UP000176998">
    <property type="component" value="Unassembled WGS sequence"/>
</dbReference>
<accession>A0A1G4BTC0</accession>
<protein>
    <submittedName>
        <fullName evidence="2">Uncharacterized protein</fullName>
    </submittedName>
</protein>
<dbReference type="GeneID" id="34553244"/>
<sequence length="231" mass="25495">MRASKSAPSKKTLRFALLPAHLAADRNESPDPLSLSAVTPTAILRRPDRVVVKTENPEMTDDETNGTELPDSSSAMSEELTNFNDGEWVLNRTLKSVIGLPNAHRHKRAKTPFDIEAVMAERKAEAAAAALVDSRNTTLDQEPDILPSIELGTRPVEQLSNLQHDASRASALRKGLFSRSPTKPGDKQTLGDRPSTTWEIHRNFLRAWEAQKDEARRMAAVIAEGEDVLWG</sequence>
<keyword evidence="3" id="KW-1185">Reference proteome</keyword>
<evidence type="ECO:0000313" key="2">
    <source>
        <dbReference type="EMBL" id="OHF04605.1"/>
    </source>
</evidence>
<dbReference type="OrthoDB" id="10463879at2759"/>
<proteinExistence type="predicted"/>
<reference evidence="2 3" key="1">
    <citation type="submission" date="2016-09" db="EMBL/GenBank/DDBJ databases">
        <authorList>
            <person name="Capua I."/>
            <person name="De Benedictis P."/>
            <person name="Joannis T."/>
            <person name="Lombin L.H."/>
            <person name="Cattoli G."/>
        </authorList>
    </citation>
    <scope>NUCLEOTIDE SEQUENCE [LARGE SCALE GENOMIC DNA]</scope>
    <source>
        <strain evidence="2 3">IMI 309357</strain>
    </source>
</reference>
<name>A0A1G4BTC0_9PEZI</name>
<dbReference type="EMBL" id="MJBS01000001">
    <property type="protein sequence ID" value="OHF04605.1"/>
    <property type="molecule type" value="Genomic_DNA"/>
</dbReference>
<organism evidence="2 3">
    <name type="scientific">Colletotrichum orchidophilum</name>
    <dbReference type="NCBI Taxonomy" id="1209926"/>
    <lineage>
        <taxon>Eukaryota</taxon>
        <taxon>Fungi</taxon>
        <taxon>Dikarya</taxon>
        <taxon>Ascomycota</taxon>
        <taxon>Pezizomycotina</taxon>
        <taxon>Sordariomycetes</taxon>
        <taxon>Hypocreomycetidae</taxon>
        <taxon>Glomerellales</taxon>
        <taxon>Glomerellaceae</taxon>
        <taxon>Colletotrichum</taxon>
    </lineage>
</organism>
<comment type="caution">
    <text evidence="2">The sequence shown here is derived from an EMBL/GenBank/DDBJ whole genome shotgun (WGS) entry which is preliminary data.</text>
</comment>
<dbReference type="RefSeq" id="XP_022481739.1">
    <property type="nucleotide sequence ID" value="XM_022611734.1"/>
</dbReference>